<dbReference type="AlphaFoldDB" id="A0A286Y4V5"/>
<evidence type="ECO:0000256" key="2">
    <source>
        <dbReference type="ARBA" id="ARBA00022448"/>
    </source>
</evidence>
<dbReference type="Pfam" id="PF05064">
    <property type="entry name" value="Nsp1_C"/>
    <property type="match status" value="1"/>
</dbReference>
<reference evidence="5" key="2">
    <citation type="submission" date="2025-08" db="UniProtKB">
        <authorList>
            <consortium name="Ensembl"/>
        </authorList>
    </citation>
    <scope>IDENTIFICATION</scope>
    <source>
        <strain evidence="5">2N</strain>
    </source>
</reference>
<dbReference type="Proteomes" id="UP000005447">
    <property type="component" value="Unassembled WGS sequence"/>
</dbReference>
<dbReference type="InterPro" id="IPR026010">
    <property type="entry name" value="NSP1/NUP62"/>
</dbReference>
<reference evidence="6" key="1">
    <citation type="journal article" date="2011" name="Nature">
        <title>A high-resolution map of human evolutionary constraint using 29 mammals.</title>
        <authorList>
            <person name="Lindblad-Toh K."/>
            <person name="Garber M."/>
            <person name="Zuk O."/>
            <person name="Lin M.F."/>
            <person name="Parker B.J."/>
            <person name="Washietl S."/>
            <person name="Kheradpour P."/>
            <person name="Ernst J."/>
            <person name="Jordan G."/>
            <person name="Mauceli E."/>
            <person name="Ward L.D."/>
            <person name="Lowe C.B."/>
            <person name="Holloway A.K."/>
            <person name="Clamp M."/>
            <person name="Gnerre S."/>
            <person name="Alfoldi J."/>
            <person name="Beal K."/>
            <person name="Chang J."/>
            <person name="Clawson H."/>
            <person name="Cuff J."/>
            <person name="Di Palma F."/>
            <person name="Fitzgerald S."/>
            <person name="Flicek P."/>
            <person name="Guttman M."/>
            <person name="Hubisz M.J."/>
            <person name="Jaffe D.B."/>
            <person name="Jungreis I."/>
            <person name="Kent W.J."/>
            <person name="Kostka D."/>
            <person name="Lara M."/>
            <person name="Martins A.L."/>
            <person name="Massingham T."/>
            <person name="Moltke I."/>
            <person name="Raney B.J."/>
            <person name="Rasmussen M.D."/>
            <person name="Robinson J."/>
            <person name="Stark A."/>
            <person name="Vilella A.J."/>
            <person name="Wen J."/>
            <person name="Xie X."/>
            <person name="Zody M.C."/>
            <person name="Baldwin J."/>
            <person name="Bloom T."/>
            <person name="Chin C.W."/>
            <person name="Heiman D."/>
            <person name="Nicol R."/>
            <person name="Nusbaum C."/>
            <person name="Young S."/>
            <person name="Wilkinson J."/>
            <person name="Worley K.C."/>
            <person name="Kovar C.L."/>
            <person name="Muzny D.M."/>
            <person name="Gibbs R.A."/>
            <person name="Cree A."/>
            <person name="Dihn H.H."/>
            <person name="Fowler G."/>
            <person name="Jhangiani S."/>
            <person name="Joshi V."/>
            <person name="Lee S."/>
            <person name="Lewis L.R."/>
            <person name="Nazareth L.V."/>
            <person name="Okwuonu G."/>
            <person name="Santibanez J."/>
            <person name="Warren W.C."/>
            <person name="Mardis E.R."/>
            <person name="Weinstock G.M."/>
            <person name="Wilson R.K."/>
            <person name="Delehaunty K."/>
            <person name="Dooling D."/>
            <person name="Fronik C."/>
            <person name="Fulton L."/>
            <person name="Fulton B."/>
            <person name="Graves T."/>
            <person name="Minx P."/>
            <person name="Sodergren E."/>
            <person name="Birney E."/>
            <person name="Margulies E.H."/>
            <person name="Herrero J."/>
            <person name="Green E.D."/>
            <person name="Haussler D."/>
            <person name="Siepel A."/>
            <person name="Goldman N."/>
            <person name="Pollard K.S."/>
            <person name="Pedersen J.S."/>
            <person name="Lander E.S."/>
            <person name="Kellis M."/>
        </authorList>
    </citation>
    <scope>NUCLEOTIDE SEQUENCE [LARGE SCALE GENOMIC DNA]</scope>
    <source>
        <strain evidence="6">2N</strain>
    </source>
</reference>
<evidence type="ECO:0000259" key="4">
    <source>
        <dbReference type="Pfam" id="PF05064"/>
    </source>
</evidence>
<dbReference type="GeneTree" id="ENSGT00940000162863"/>
<evidence type="ECO:0000313" key="6">
    <source>
        <dbReference type="Proteomes" id="UP000005447"/>
    </source>
</evidence>
<keyword evidence="2" id="KW-0813">Transport</keyword>
<reference evidence="5" key="3">
    <citation type="submission" date="2025-09" db="UniProtKB">
        <authorList>
            <consortium name="Ensembl"/>
        </authorList>
    </citation>
    <scope>IDENTIFICATION</scope>
    <source>
        <strain evidence="5">2N</strain>
    </source>
</reference>
<dbReference type="GO" id="GO:0005543">
    <property type="term" value="F:phospholipid binding"/>
    <property type="evidence" value="ECO:0007669"/>
    <property type="project" value="TreeGrafter"/>
</dbReference>
<dbReference type="EMBL" id="AAKN02040094">
    <property type="status" value="NOT_ANNOTATED_CDS"/>
    <property type="molecule type" value="Genomic_DNA"/>
</dbReference>
<dbReference type="VEuPathDB" id="HostDB:ENSCPOG00000032076"/>
<proteinExistence type="inferred from homology"/>
<dbReference type="Bgee" id="ENSCPOG00000032076">
    <property type="expression patterns" value="Expressed in pituitary gland and 12 other cell types or tissues"/>
</dbReference>
<gene>
    <name evidence="5" type="primary">NUP62CL</name>
</gene>
<dbReference type="GO" id="GO:0006405">
    <property type="term" value="P:RNA export from nucleus"/>
    <property type="evidence" value="ECO:0007669"/>
    <property type="project" value="TreeGrafter"/>
</dbReference>
<dbReference type="FunCoup" id="A0A286Y4V5">
    <property type="interactions" value="2"/>
</dbReference>
<dbReference type="PANTHER" id="PTHR12084">
    <property type="entry name" value="NUCLEAR PORE GLYCOPROTEIN P62-RELATED"/>
    <property type="match status" value="1"/>
</dbReference>
<name>A0A286Y4V5_CAVPO</name>
<dbReference type="Ensembl" id="ENSCPOT00000033049.1">
    <property type="protein sequence ID" value="ENSCPOP00000032869.1"/>
    <property type="gene ID" value="ENSCPOG00000032076.1"/>
</dbReference>
<keyword evidence="6" id="KW-1185">Reference proteome</keyword>
<feature type="domain" description="Nucleoporin NSP1-like C-terminal" evidence="4">
    <location>
        <begin position="69"/>
        <end position="165"/>
    </location>
</feature>
<sequence>MFTSVSNVSTSTAATELLSTTSTTTTTTVTTSTTTTITSDFSLNLRSASTGINNTDLVGVSSVPLTSTVNSLVTPVMTSSQLDRLINKWSLQVEDREKLFLYQATQVNDWDDTLIENSEKTTALRKGVEKVKLDQKRLEKELSFILSQKKELEDRLTPAEESVKDKSE</sequence>
<dbReference type="GO" id="GO:0017056">
    <property type="term" value="F:structural constituent of nuclear pore"/>
    <property type="evidence" value="ECO:0007669"/>
    <property type="project" value="InterPro"/>
</dbReference>
<dbReference type="EMBL" id="AAKN02040093">
    <property type="status" value="NOT_ANNOTATED_CDS"/>
    <property type="molecule type" value="Genomic_DNA"/>
</dbReference>
<accession>A0A286Y4V5</accession>
<dbReference type="InterPro" id="IPR007758">
    <property type="entry name" value="Nucleoporin_NSP1_C"/>
</dbReference>
<evidence type="ECO:0000256" key="1">
    <source>
        <dbReference type="ARBA" id="ARBA00005911"/>
    </source>
</evidence>
<organism evidence="5 6">
    <name type="scientific">Cavia porcellus</name>
    <name type="common">Guinea pig</name>
    <dbReference type="NCBI Taxonomy" id="10141"/>
    <lineage>
        <taxon>Eukaryota</taxon>
        <taxon>Metazoa</taxon>
        <taxon>Chordata</taxon>
        <taxon>Craniata</taxon>
        <taxon>Vertebrata</taxon>
        <taxon>Euteleostomi</taxon>
        <taxon>Mammalia</taxon>
        <taxon>Eutheria</taxon>
        <taxon>Euarchontoglires</taxon>
        <taxon>Glires</taxon>
        <taxon>Rodentia</taxon>
        <taxon>Hystricomorpha</taxon>
        <taxon>Caviidae</taxon>
        <taxon>Cavia</taxon>
    </lineage>
</organism>
<evidence type="ECO:0000313" key="5">
    <source>
        <dbReference type="Ensembl" id="ENSCPOP00000032869.1"/>
    </source>
</evidence>
<dbReference type="PANTHER" id="PTHR12084:SF13">
    <property type="entry name" value="NUCLEOPORIN 62 C-TERMINAL LIKE"/>
    <property type="match status" value="1"/>
</dbReference>
<dbReference type="InParanoid" id="A0A286Y4V5"/>
<protein>
    <submittedName>
        <fullName evidence="5">Nucleoporin 62 C-terminal like</fullName>
    </submittedName>
</protein>
<dbReference type="OMA" id="PVMAYGQ"/>
<evidence type="ECO:0000256" key="3">
    <source>
        <dbReference type="ARBA" id="ARBA00022927"/>
    </source>
</evidence>
<keyword evidence="3" id="KW-0653">Protein transport</keyword>
<dbReference type="GO" id="GO:0044613">
    <property type="term" value="C:nuclear pore central transport channel"/>
    <property type="evidence" value="ECO:0007669"/>
    <property type="project" value="TreeGrafter"/>
</dbReference>
<dbReference type="Gene3D" id="1.20.5.170">
    <property type="match status" value="1"/>
</dbReference>
<comment type="similarity">
    <text evidence="1">Belongs to the nucleoporin NSP1/NUP62 family.</text>
</comment>
<dbReference type="STRING" id="10141.ENSCPOP00000032869"/>
<dbReference type="GO" id="GO:0006606">
    <property type="term" value="P:protein import into nucleus"/>
    <property type="evidence" value="ECO:0007669"/>
    <property type="project" value="TreeGrafter"/>
</dbReference>